<evidence type="ECO:0000313" key="3">
    <source>
        <dbReference type="EMBL" id="MPM04475.1"/>
    </source>
</evidence>
<keyword evidence="2" id="KW-0812">Transmembrane</keyword>
<keyword evidence="2" id="KW-0472">Membrane</keyword>
<keyword evidence="2" id="KW-1133">Transmembrane helix</keyword>
<feature type="region of interest" description="Disordered" evidence="1">
    <location>
        <begin position="44"/>
        <end position="225"/>
    </location>
</feature>
<dbReference type="EMBL" id="VSSQ01001042">
    <property type="protein sequence ID" value="MPM04475.1"/>
    <property type="molecule type" value="Genomic_DNA"/>
</dbReference>
<evidence type="ECO:0000256" key="2">
    <source>
        <dbReference type="SAM" id="Phobius"/>
    </source>
</evidence>
<reference evidence="3" key="1">
    <citation type="submission" date="2019-08" db="EMBL/GenBank/DDBJ databases">
        <authorList>
            <person name="Kucharzyk K."/>
            <person name="Murdoch R.W."/>
            <person name="Higgins S."/>
            <person name="Loffler F."/>
        </authorList>
    </citation>
    <scope>NUCLEOTIDE SEQUENCE</scope>
</reference>
<sequence>MFHPPFGLCPSLWGYPTFLCICCCLLHCTGFIIPGASVFLPKNKGSRKPCRGKAETDQVRVETGGDEGQCRRKKDDAEQPRKPAKQESLHGDRKQGCPQKAGYGCPGDNRGAVSDKQDGRRVDEEKGDDEPCEGQLEGCPADFVCPGAGHAGRDVGGQGHRRGNRRKAGEVEDKEVGLETGNLHLVKNGDRDGGGDNVACARREPHAEDDGDHHAEHQGDEEASV</sequence>
<dbReference type="AlphaFoldDB" id="A0A644WKR7"/>
<protein>
    <submittedName>
        <fullName evidence="3">Uncharacterized protein</fullName>
    </submittedName>
</protein>
<gene>
    <name evidence="3" type="ORF">SDC9_50752</name>
</gene>
<proteinExistence type="predicted"/>
<feature type="compositionally biased region" description="Basic and acidic residues" evidence="1">
    <location>
        <begin position="201"/>
        <end position="225"/>
    </location>
</feature>
<organism evidence="3">
    <name type="scientific">bioreactor metagenome</name>
    <dbReference type="NCBI Taxonomy" id="1076179"/>
    <lineage>
        <taxon>unclassified sequences</taxon>
        <taxon>metagenomes</taxon>
        <taxon>ecological metagenomes</taxon>
    </lineage>
</organism>
<feature type="compositionally biased region" description="Basic and acidic residues" evidence="1">
    <location>
        <begin position="113"/>
        <end position="124"/>
    </location>
</feature>
<comment type="caution">
    <text evidence="3">The sequence shown here is derived from an EMBL/GenBank/DDBJ whole genome shotgun (WGS) entry which is preliminary data.</text>
</comment>
<name>A0A644WKR7_9ZZZZ</name>
<feature type="compositionally biased region" description="Basic and acidic residues" evidence="1">
    <location>
        <begin position="167"/>
        <end position="177"/>
    </location>
</feature>
<feature type="compositionally biased region" description="Basic and acidic residues" evidence="1">
    <location>
        <begin position="68"/>
        <end position="95"/>
    </location>
</feature>
<accession>A0A644WKR7</accession>
<feature type="transmembrane region" description="Helical" evidence="2">
    <location>
        <begin position="12"/>
        <end position="40"/>
    </location>
</feature>
<evidence type="ECO:0000256" key="1">
    <source>
        <dbReference type="SAM" id="MobiDB-lite"/>
    </source>
</evidence>